<organism evidence="1 2">
    <name type="scientific">Talaromyces proteolyticus</name>
    <dbReference type="NCBI Taxonomy" id="1131652"/>
    <lineage>
        <taxon>Eukaryota</taxon>
        <taxon>Fungi</taxon>
        <taxon>Dikarya</taxon>
        <taxon>Ascomycota</taxon>
        <taxon>Pezizomycotina</taxon>
        <taxon>Eurotiomycetes</taxon>
        <taxon>Eurotiomycetidae</taxon>
        <taxon>Eurotiales</taxon>
        <taxon>Trichocomaceae</taxon>
        <taxon>Talaromyces</taxon>
        <taxon>Talaromyces sect. Bacilispori</taxon>
    </lineage>
</organism>
<proteinExistence type="predicted"/>
<evidence type="ECO:0000313" key="2">
    <source>
        <dbReference type="Proteomes" id="UP001201262"/>
    </source>
</evidence>
<dbReference type="Gene3D" id="1.20.120.450">
    <property type="entry name" value="dinb family like domain"/>
    <property type="match status" value="1"/>
</dbReference>
<dbReference type="GeneID" id="70243199"/>
<evidence type="ECO:0008006" key="3">
    <source>
        <dbReference type="Google" id="ProtNLM"/>
    </source>
</evidence>
<evidence type="ECO:0000313" key="1">
    <source>
        <dbReference type="EMBL" id="KAH8703645.1"/>
    </source>
</evidence>
<dbReference type="Proteomes" id="UP001201262">
    <property type="component" value="Unassembled WGS sequence"/>
</dbReference>
<accession>A0AAD4KY02</accession>
<dbReference type="Pfam" id="PF09351">
    <property type="entry name" value="DUF1993"/>
    <property type="match status" value="1"/>
</dbReference>
<protein>
    <recommendedName>
        <fullName evidence="3">DUF1993 domain-containing protein</fullName>
    </recommendedName>
</protein>
<dbReference type="PANTHER" id="PTHR36922:SF1">
    <property type="entry name" value="DUF1993 DOMAIN-CONTAINING PROTEIN"/>
    <property type="match status" value="1"/>
</dbReference>
<name>A0AAD4KY02_9EURO</name>
<dbReference type="SUPFAM" id="SSF109854">
    <property type="entry name" value="DinB/YfiT-like putative metalloenzymes"/>
    <property type="match status" value="1"/>
</dbReference>
<dbReference type="PANTHER" id="PTHR36922">
    <property type="entry name" value="BLL2446 PROTEIN"/>
    <property type="match status" value="1"/>
</dbReference>
<reference evidence="1" key="1">
    <citation type="submission" date="2021-12" db="EMBL/GenBank/DDBJ databases">
        <title>Convergent genome expansion in fungi linked to evolution of root-endophyte symbiosis.</title>
        <authorList>
            <consortium name="DOE Joint Genome Institute"/>
            <person name="Ke Y.-H."/>
            <person name="Bonito G."/>
            <person name="Liao H.-L."/>
            <person name="Looney B."/>
            <person name="Rojas-Flechas A."/>
            <person name="Nash J."/>
            <person name="Hameed K."/>
            <person name="Schadt C."/>
            <person name="Martin F."/>
            <person name="Crous P.W."/>
            <person name="Miettinen O."/>
            <person name="Magnuson J.K."/>
            <person name="Labbe J."/>
            <person name="Jacobson D."/>
            <person name="Doktycz M.J."/>
            <person name="Veneault-Fourrey C."/>
            <person name="Kuo A."/>
            <person name="Mondo S."/>
            <person name="Calhoun S."/>
            <person name="Riley R."/>
            <person name="Ohm R."/>
            <person name="LaButti K."/>
            <person name="Andreopoulos B."/>
            <person name="Pangilinan J."/>
            <person name="Nolan M."/>
            <person name="Tritt A."/>
            <person name="Clum A."/>
            <person name="Lipzen A."/>
            <person name="Daum C."/>
            <person name="Barry K."/>
            <person name="Grigoriev I.V."/>
            <person name="Vilgalys R."/>
        </authorList>
    </citation>
    <scope>NUCLEOTIDE SEQUENCE</scope>
    <source>
        <strain evidence="1">PMI_201</strain>
    </source>
</reference>
<comment type="caution">
    <text evidence="1">The sequence shown here is derived from an EMBL/GenBank/DDBJ whole genome shotgun (WGS) entry which is preliminary data.</text>
</comment>
<gene>
    <name evidence="1" type="ORF">BGW36DRAFT_334516</name>
</gene>
<dbReference type="InterPro" id="IPR018531">
    <property type="entry name" value="DUF1993"/>
</dbReference>
<dbReference type="EMBL" id="JAJTJA010000002">
    <property type="protein sequence ID" value="KAH8703645.1"/>
    <property type="molecule type" value="Genomic_DNA"/>
</dbReference>
<dbReference type="AlphaFoldDB" id="A0AAD4KY02"/>
<sequence length="174" mass="19874">MTTSLYKQTVPVFIHYLKNLSHLLKKGAQFCEEKEGMTAASMLSFRLVEDMRGLPFQVQSCSNTVKSTIQRLGNHEVPVIEDTETTFEELQARIERTIEILETAKPEAVDAFGDKEVIMETKMGNFRFATGQEYVSNYAIPNFHFHLTSAYCIMRHLGVPLGAFDYLKDVFHKV</sequence>
<keyword evidence="2" id="KW-1185">Reference proteome</keyword>
<dbReference type="InterPro" id="IPR034660">
    <property type="entry name" value="DinB/YfiT-like"/>
</dbReference>
<dbReference type="RefSeq" id="XP_046076663.1">
    <property type="nucleotide sequence ID" value="XM_046212912.1"/>
</dbReference>